<dbReference type="GO" id="GO:0004984">
    <property type="term" value="F:olfactory receptor activity"/>
    <property type="evidence" value="ECO:0007669"/>
    <property type="project" value="InterPro"/>
</dbReference>
<evidence type="ECO:0000256" key="8">
    <source>
        <dbReference type="ARBA" id="ARBA00023170"/>
    </source>
</evidence>
<dbReference type="GeneID" id="106747344"/>
<evidence type="ECO:0000256" key="6">
    <source>
        <dbReference type="ARBA" id="ARBA00022989"/>
    </source>
</evidence>
<dbReference type="KEGG" id="dqu:106747344"/>
<evidence type="ECO:0000256" key="4">
    <source>
        <dbReference type="ARBA" id="ARBA00022692"/>
    </source>
</evidence>
<evidence type="ECO:0000256" key="9">
    <source>
        <dbReference type="ARBA" id="ARBA00023224"/>
    </source>
</evidence>
<dbReference type="AlphaFoldDB" id="A0A6P3XPD0"/>
<keyword evidence="6 10" id="KW-1133">Transmembrane helix</keyword>
<feature type="transmembrane region" description="Helical" evidence="10">
    <location>
        <begin position="114"/>
        <end position="135"/>
    </location>
</feature>
<keyword evidence="5" id="KW-0552">Olfaction</keyword>
<evidence type="ECO:0000313" key="11">
    <source>
        <dbReference type="Proteomes" id="UP000515204"/>
    </source>
</evidence>
<keyword evidence="9" id="KW-0807">Transducer</keyword>
<organism evidence="11 12">
    <name type="scientific">Dinoponera quadriceps</name>
    <name type="common">South American ant</name>
    <dbReference type="NCBI Taxonomy" id="609295"/>
    <lineage>
        <taxon>Eukaryota</taxon>
        <taxon>Metazoa</taxon>
        <taxon>Ecdysozoa</taxon>
        <taxon>Arthropoda</taxon>
        <taxon>Hexapoda</taxon>
        <taxon>Insecta</taxon>
        <taxon>Pterygota</taxon>
        <taxon>Neoptera</taxon>
        <taxon>Endopterygota</taxon>
        <taxon>Hymenoptera</taxon>
        <taxon>Apocrita</taxon>
        <taxon>Aculeata</taxon>
        <taxon>Formicoidea</taxon>
        <taxon>Formicidae</taxon>
        <taxon>Ponerinae</taxon>
        <taxon>Ponerini</taxon>
        <taxon>Dinoponera</taxon>
    </lineage>
</organism>
<dbReference type="GO" id="GO:0005549">
    <property type="term" value="F:odorant binding"/>
    <property type="evidence" value="ECO:0007669"/>
    <property type="project" value="InterPro"/>
</dbReference>
<dbReference type="PANTHER" id="PTHR21137:SF35">
    <property type="entry name" value="ODORANT RECEPTOR 19A-RELATED"/>
    <property type="match status" value="1"/>
</dbReference>
<evidence type="ECO:0000256" key="7">
    <source>
        <dbReference type="ARBA" id="ARBA00023136"/>
    </source>
</evidence>
<keyword evidence="7 10" id="KW-0472">Membrane</keyword>
<feature type="transmembrane region" description="Helical" evidence="10">
    <location>
        <begin position="208"/>
        <end position="228"/>
    </location>
</feature>
<evidence type="ECO:0000256" key="10">
    <source>
        <dbReference type="SAM" id="Phobius"/>
    </source>
</evidence>
<gene>
    <name evidence="12" type="primary">LOC106747344</name>
</gene>
<protein>
    <submittedName>
        <fullName evidence="12">Odorant receptor 4-like isoform X1</fullName>
    </submittedName>
</protein>
<proteinExistence type="predicted"/>
<dbReference type="Proteomes" id="UP000515204">
    <property type="component" value="Unplaced"/>
</dbReference>
<accession>A0A6P3XPD0</accession>
<keyword evidence="8" id="KW-0675">Receptor</keyword>
<feature type="transmembrane region" description="Helical" evidence="10">
    <location>
        <begin position="147"/>
        <end position="167"/>
    </location>
</feature>
<evidence type="ECO:0000256" key="1">
    <source>
        <dbReference type="ARBA" id="ARBA00004651"/>
    </source>
</evidence>
<evidence type="ECO:0000256" key="3">
    <source>
        <dbReference type="ARBA" id="ARBA00022606"/>
    </source>
</evidence>
<dbReference type="InterPro" id="IPR004117">
    <property type="entry name" value="7tm6_olfct_rcpt"/>
</dbReference>
<name>A0A6P3XPD0_DINQU</name>
<dbReference type="GO" id="GO:0005886">
    <property type="term" value="C:plasma membrane"/>
    <property type="evidence" value="ECO:0007669"/>
    <property type="project" value="UniProtKB-SubCell"/>
</dbReference>
<dbReference type="GO" id="GO:0007165">
    <property type="term" value="P:signal transduction"/>
    <property type="evidence" value="ECO:0007669"/>
    <property type="project" value="UniProtKB-KW"/>
</dbReference>
<reference evidence="12" key="1">
    <citation type="submission" date="2025-08" db="UniProtKB">
        <authorList>
            <consortium name="RefSeq"/>
        </authorList>
    </citation>
    <scope>IDENTIFICATION</scope>
</reference>
<evidence type="ECO:0000256" key="2">
    <source>
        <dbReference type="ARBA" id="ARBA00022475"/>
    </source>
</evidence>
<dbReference type="PANTHER" id="PTHR21137">
    <property type="entry name" value="ODORANT RECEPTOR"/>
    <property type="match status" value="1"/>
</dbReference>
<keyword evidence="4 10" id="KW-0812">Transmembrane</keyword>
<dbReference type="Pfam" id="PF02949">
    <property type="entry name" value="7tm_6"/>
    <property type="match status" value="1"/>
</dbReference>
<keyword evidence="2" id="KW-1003">Cell membrane</keyword>
<keyword evidence="11" id="KW-1185">Reference proteome</keyword>
<dbReference type="RefSeq" id="XP_014480256.1">
    <property type="nucleotide sequence ID" value="XM_014624770.1"/>
</dbReference>
<dbReference type="OrthoDB" id="6597368at2759"/>
<evidence type="ECO:0000313" key="12">
    <source>
        <dbReference type="RefSeq" id="XP_014480256.1"/>
    </source>
</evidence>
<keyword evidence="3" id="KW-0716">Sensory transduction</keyword>
<sequence length="243" mass="27946">MIAPALEANIGERVLPLKSYIPYSITKLLPYAATYLQQAAAIFYAVMLNVSFDSLVYGLTIHACGQIELICRRLTDDLAASETLRERSGANWSIEECVKHHILIYTFVRGVGALFIWTVTVLFFFSLIIFCTSIFLITKTQLFTVEFFSLILYFSGIMLQIFFYCWYGNELELKSKRIASAIYFSNWTMATPRERRSMVLIMINSQKGFVFSYHGIFTLCLDTFTWIFKTSYSAFNLLQHASN</sequence>
<comment type="subcellular location">
    <subcellularLocation>
        <location evidence="1">Cell membrane</location>
        <topology evidence="1">Multi-pass membrane protein</topology>
    </subcellularLocation>
</comment>
<evidence type="ECO:0000256" key="5">
    <source>
        <dbReference type="ARBA" id="ARBA00022725"/>
    </source>
</evidence>